<dbReference type="RefSeq" id="WP_095006618.1">
    <property type="nucleotide sequence ID" value="NZ_JBKVRM010000016.1"/>
</dbReference>
<dbReference type="Proteomes" id="UP000216797">
    <property type="component" value="Unassembled WGS sequence"/>
</dbReference>
<organism evidence="2 3">
    <name type="scientific">Enterococcus canintestini</name>
    <dbReference type="NCBI Taxonomy" id="317010"/>
    <lineage>
        <taxon>Bacteria</taxon>
        <taxon>Bacillati</taxon>
        <taxon>Bacillota</taxon>
        <taxon>Bacilli</taxon>
        <taxon>Lactobacillales</taxon>
        <taxon>Enterococcaceae</taxon>
        <taxon>Enterococcus</taxon>
    </lineage>
</organism>
<sequence length="87" mass="9710">MVHEWTVSPEDFDAITSGEKKFEIRKQDRDFTVGDLLILREGQQGAGTGDRYYVRITYITDVGQPDGQVVLGFEAIEPNSTCNRNGG</sequence>
<dbReference type="SUPFAM" id="SSF88697">
    <property type="entry name" value="PUA domain-like"/>
    <property type="match status" value="1"/>
</dbReference>
<dbReference type="Pfam" id="PF12961">
    <property type="entry name" value="DUF3850"/>
    <property type="match status" value="1"/>
</dbReference>
<dbReference type="AlphaFoldDB" id="A0A267HRW1"/>
<dbReference type="InterPro" id="IPR015947">
    <property type="entry name" value="PUA-like_sf"/>
</dbReference>
<evidence type="ECO:0000259" key="1">
    <source>
        <dbReference type="Pfam" id="PF12961"/>
    </source>
</evidence>
<evidence type="ECO:0000313" key="2">
    <source>
        <dbReference type="EMBL" id="PAB01091.1"/>
    </source>
</evidence>
<protein>
    <recommendedName>
        <fullName evidence="1">DUF3850 domain-containing protein</fullName>
    </recommendedName>
</protein>
<feature type="domain" description="DUF3850" evidence="1">
    <location>
        <begin position="2"/>
        <end position="73"/>
    </location>
</feature>
<gene>
    <name evidence="2" type="ORF">AKL21_07500</name>
</gene>
<name>A0A267HRW1_9ENTE</name>
<dbReference type="Gene3D" id="2.30.130.30">
    <property type="entry name" value="Hypothetical protein"/>
    <property type="match status" value="1"/>
</dbReference>
<accession>A0A267HRW1</accession>
<comment type="caution">
    <text evidence="2">The sequence shown here is derived from an EMBL/GenBank/DDBJ whole genome shotgun (WGS) entry which is preliminary data.</text>
</comment>
<dbReference type="InterPro" id="IPR039440">
    <property type="entry name" value="DUF3850"/>
</dbReference>
<reference evidence="2 3" key="1">
    <citation type="submission" date="2015-08" db="EMBL/GenBank/DDBJ databases">
        <title>Enterococcus genome sequence.</title>
        <authorList>
            <person name="Acedo J.Z."/>
            <person name="Vederas J.C."/>
        </authorList>
    </citation>
    <scope>NUCLEOTIDE SEQUENCE [LARGE SCALE GENOMIC DNA]</scope>
    <source>
        <strain evidence="2 3">49</strain>
    </source>
</reference>
<evidence type="ECO:0000313" key="3">
    <source>
        <dbReference type="Proteomes" id="UP000216797"/>
    </source>
</evidence>
<dbReference type="EMBL" id="LHUG01000005">
    <property type="protein sequence ID" value="PAB01091.1"/>
    <property type="molecule type" value="Genomic_DNA"/>
</dbReference>
<keyword evidence="3" id="KW-1185">Reference proteome</keyword>
<proteinExistence type="predicted"/>